<dbReference type="Pfam" id="PF21338">
    <property type="entry name" value="Top1B_N_bact"/>
    <property type="match status" value="1"/>
</dbReference>
<evidence type="ECO:0000256" key="1">
    <source>
        <dbReference type="ARBA" id="ARBA00000213"/>
    </source>
</evidence>
<dbReference type="Gene3D" id="3.90.15.10">
    <property type="entry name" value="Topoisomerase I, Chain A, domain 3"/>
    <property type="match status" value="1"/>
</dbReference>
<evidence type="ECO:0000256" key="5">
    <source>
        <dbReference type="ARBA" id="ARBA00023125"/>
    </source>
</evidence>
<evidence type="ECO:0000313" key="10">
    <source>
        <dbReference type="Proteomes" id="UP000619041"/>
    </source>
</evidence>
<protein>
    <recommendedName>
        <fullName evidence="3">DNA topoisomerase</fullName>
        <ecNumber evidence="3">5.6.2.1</ecNumber>
    </recommendedName>
</protein>
<keyword evidence="5" id="KW-0238">DNA-binding</keyword>
<evidence type="ECO:0000313" key="9">
    <source>
        <dbReference type="EMBL" id="GGD96399.1"/>
    </source>
</evidence>
<dbReference type="SUPFAM" id="SSF56349">
    <property type="entry name" value="DNA breaking-rejoining enzymes"/>
    <property type="match status" value="1"/>
</dbReference>
<dbReference type="Gene3D" id="1.10.132.120">
    <property type="match status" value="1"/>
</dbReference>
<comment type="similarity">
    <text evidence="2">Belongs to the type IB topoisomerase family.</text>
</comment>
<dbReference type="InterPro" id="IPR035447">
    <property type="entry name" value="DNA_topo_I_N_sf"/>
</dbReference>
<dbReference type="Gene3D" id="3.30.66.10">
    <property type="entry name" value="DNA topoisomerase I domain"/>
    <property type="match status" value="1"/>
</dbReference>
<accession>A0ABQ1S9B0</accession>
<reference evidence="10" key="1">
    <citation type="journal article" date="2019" name="Int. J. Syst. Evol. Microbiol.">
        <title>The Global Catalogue of Microorganisms (GCM) 10K type strain sequencing project: providing services to taxonomists for standard genome sequencing and annotation.</title>
        <authorList>
            <consortium name="The Broad Institute Genomics Platform"/>
            <consortium name="The Broad Institute Genome Sequencing Center for Infectious Disease"/>
            <person name="Wu L."/>
            <person name="Ma J."/>
        </authorList>
    </citation>
    <scope>NUCLEOTIDE SEQUENCE [LARGE SCALE GENOMIC DNA]</scope>
    <source>
        <strain evidence="10">CGMCC 1.15959</strain>
    </source>
</reference>
<evidence type="ECO:0000256" key="3">
    <source>
        <dbReference type="ARBA" id="ARBA00012891"/>
    </source>
</evidence>
<evidence type="ECO:0000259" key="8">
    <source>
        <dbReference type="Pfam" id="PF21338"/>
    </source>
</evidence>
<organism evidence="9 10">
    <name type="scientific">Tsuneonella deserti</name>
    <dbReference type="NCBI Taxonomy" id="2035528"/>
    <lineage>
        <taxon>Bacteria</taxon>
        <taxon>Pseudomonadati</taxon>
        <taxon>Pseudomonadota</taxon>
        <taxon>Alphaproteobacteria</taxon>
        <taxon>Sphingomonadales</taxon>
        <taxon>Erythrobacteraceae</taxon>
        <taxon>Tsuneonella</taxon>
    </lineage>
</organism>
<dbReference type="SUPFAM" id="SSF55869">
    <property type="entry name" value="DNA topoisomerase I domain"/>
    <property type="match status" value="1"/>
</dbReference>
<dbReference type="InterPro" id="IPR049331">
    <property type="entry name" value="Top1B_N_bact"/>
</dbReference>
<dbReference type="InterPro" id="IPR014711">
    <property type="entry name" value="TopoI_cat_a-hlx-sub_euk"/>
</dbReference>
<evidence type="ECO:0000256" key="2">
    <source>
        <dbReference type="ARBA" id="ARBA00006645"/>
    </source>
</evidence>
<dbReference type="PRINTS" id="PR00416">
    <property type="entry name" value="EUTPISMRASEI"/>
</dbReference>
<sequence length="353" mass="39693">MVEARRNRKDARHVARDMSAPSKLIYIDDEMPGITRKRSGKGWAYYDPHGELITDPDERDRLNSVALPPAYVDAWFCPAPNGHILATGVDAKGRKQYRYHPDFRTARESEKFDGCVSFGKLLPLVRKRVESDLSASKLTRERAIASVVRLLDLGAIRIGNDAYAKENKSFGATTLRQKHAKVQGKSLRLRFKGKHGIEHEVVLSDRNLSRVVRAMQDLPGQRLFQYRDDGGELHPVGSADVNEYLCETMGEHFTAKNFRTWHASVLAFKLLAEADGVLSLKMLLDDVAQHLGNTPAVTRRSYVHPAVIALVDRQIKWRAALKLPRATRWLTREERGLIELLESGPSAAKLLAA</sequence>
<dbReference type="Proteomes" id="UP000619041">
    <property type="component" value="Unassembled WGS sequence"/>
</dbReference>
<keyword evidence="10" id="KW-1185">Reference proteome</keyword>
<evidence type="ECO:0000256" key="4">
    <source>
        <dbReference type="ARBA" id="ARBA00023029"/>
    </source>
</evidence>
<dbReference type="InterPro" id="IPR011010">
    <property type="entry name" value="DNA_brk_join_enz"/>
</dbReference>
<dbReference type="PROSITE" id="PS52038">
    <property type="entry name" value="TOPO_IB_2"/>
    <property type="match status" value="1"/>
</dbReference>
<dbReference type="EC" id="5.6.2.1" evidence="3"/>
<evidence type="ECO:0000256" key="6">
    <source>
        <dbReference type="ARBA" id="ARBA00023235"/>
    </source>
</evidence>
<feature type="domain" description="DNA topoisomerase I catalytic core eukaryotic-type" evidence="7">
    <location>
        <begin position="102"/>
        <end position="313"/>
    </location>
</feature>
<proteinExistence type="inferred from homology"/>
<comment type="caution">
    <text evidence="9">The sequence shown here is derived from an EMBL/GenBank/DDBJ whole genome shotgun (WGS) entry which is preliminary data.</text>
</comment>
<keyword evidence="6" id="KW-0413">Isomerase</keyword>
<dbReference type="EMBL" id="BMKL01000001">
    <property type="protein sequence ID" value="GGD96399.1"/>
    <property type="molecule type" value="Genomic_DNA"/>
</dbReference>
<name>A0ABQ1S9B0_9SPHN</name>
<gene>
    <name evidence="9" type="primary">pslN</name>
    <name evidence="9" type="ORF">GCM10011515_15380</name>
</gene>
<dbReference type="InterPro" id="IPR001631">
    <property type="entry name" value="TopoI"/>
</dbReference>
<feature type="domain" description="DNA topoisomerase IB N-terminal" evidence="8">
    <location>
        <begin position="42"/>
        <end position="90"/>
    </location>
</feature>
<keyword evidence="4" id="KW-0799">Topoisomerase</keyword>
<dbReference type="Pfam" id="PF01028">
    <property type="entry name" value="Topoisom_I"/>
    <property type="match status" value="1"/>
</dbReference>
<evidence type="ECO:0000259" key="7">
    <source>
        <dbReference type="Pfam" id="PF01028"/>
    </source>
</evidence>
<dbReference type="InterPro" id="IPR013500">
    <property type="entry name" value="TopoI_cat_euk"/>
</dbReference>
<comment type="catalytic activity">
    <reaction evidence="1">
        <text>ATP-independent breakage of single-stranded DNA, followed by passage and rejoining.</text>
        <dbReference type="EC" id="5.6.2.1"/>
    </reaction>
</comment>